<accession>A0A8X6SAK9</accession>
<organism evidence="1 2">
    <name type="scientific">Trichonephila clavipes</name>
    <name type="common">Golden silk orbweaver</name>
    <name type="synonym">Nephila clavipes</name>
    <dbReference type="NCBI Taxonomy" id="2585209"/>
    <lineage>
        <taxon>Eukaryota</taxon>
        <taxon>Metazoa</taxon>
        <taxon>Ecdysozoa</taxon>
        <taxon>Arthropoda</taxon>
        <taxon>Chelicerata</taxon>
        <taxon>Arachnida</taxon>
        <taxon>Araneae</taxon>
        <taxon>Araneomorphae</taxon>
        <taxon>Entelegynae</taxon>
        <taxon>Araneoidea</taxon>
        <taxon>Nephilidae</taxon>
        <taxon>Trichonephila</taxon>
    </lineage>
</organism>
<proteinExistence type="predicted"/>
<dbReference type="EMBL" id="BMAU01021278">
    <property type="protein sequence ID" value="GFY07858.1"/>
    <property type="molecule type" value="Genomic_DNA"/>
</dbReference>
<dbReference type="Proteomes" id="UP000887159">
    <property type="component" value="Unassembled WGS sequence"/>
</dbReference>
<sequence>MDLPDISPYHFLERTSGRFLGEQMHLAIALLTKNCPCYRSVVSFYKNSSATSCPVCCLLYNQSVRADFYKNSSDASCPVYRLLYNQSVKGDIYKNSSAVPCPVCCLLYNQSFRIILVSQHGLWTSLIRFIDNV</sequence>
<dbReference type="AlphaFoldDB" id="A0A8X6SAK9"/>
<comment type="caution">
    <text evidence="1">The sequence shown here is derived from an EMBL/GenBank/DDBJ whole genome shotgun (WGS) entry which is preliminary data.</text>
</comment>
<evidence type="ECO:0000313" key="1">
    <source>
        <dbReference type="EMBL" id="GFY07858.1"/>
    </source>
</evidence>
<protein>
    <submittedName>
        <fullName evidence="1">Uncharacterized protein</fullName>
    </submittedName>
</protein>
<keyword evidence="2" id="KW-1185">Reference proteome</keyword>
<name>A0A8X6SAK9_TRICX</name>
<gene>
    <name evidence="1" type="ORF">TNCV_4287941</name>
</gene>
<reference evidence="1" key="1">
    <citation type="submission" date="2020-08" db="EMBL/GenBank/DDBJ databases">
        <title>Multicomponent nature underlies the extraordinary mechanical properties of spider dragline silk.</title>
        <authorList>
            <person name="Kono N."/>
            <person name="Nakamura H."/>
            <person name="Mori M."/>
            <person name="Yoshida Y."/>
            <person name="Ohtoshi R."/>
            <person name="Malay A.D."/>
            <person name="Moran D.A.P."/>
            <person name="Tomita M."/>
            <person name="Numata K."/>
            <person name="Arakawa K."/>
        </authorList>
    </citation>
    <scope>NUCLEOTIDE SEQUENCE</scope>
</reference>
<evidence type="ECO:0000313" key="2">
    <source>
        <dbReference type="Proteomes" id="UP000887159"/>
    </source>
</evidence>